<dbReference type="InterPro" id="IPR050659">
    <property type="entry name" value="Peptidase_M24B"/>
</dbReference>
<reference evidence="2" key="1">
    <citation type="journal article" date="2020" name="mSystems">
        <title>Genome- and Community-Level Interaction Insights into Carbon Utilization and Element Cycling Functions of Hydrothermarchaeota in Hydrothermal Sediment.</title>
        <authorList>
            <person name="Zhou Z."/>
            <person name="Liu Y."/>
            <person name="Xu W."/>
            <person name="Pan J."/>
            <person name="Luo Z.H."/>
            <person name="Li M."/>
        </authorList>
    </citation>
    <scope>NUCLEOTIDE SEQUENCE [LARGE SCALE GENOMIC DNA]</scope>
    <source>
        <strain evidence="2">SpSt-210</strain>
    </source>
</reference>
<evidence type="ECO:0000313" key="2">
    <source>
        <dbReference type="EMBL" id="HEG91467.1"/>
    </source>
</evidence>
<keyword evidence="2" id="KW-0378">Hydrolase</keyword>
<dbReference type="InterPro" id="IPR000994">
    <property type="entry name" value="Pept_M24"/>
</dbReference>
<keyword evidence="2" id="KW-0031">Aminopeptidase</keyword>
<gene>
    <name evidence="2" type="ORF">ENP34_08495</name>
</gene>
<dbReference type="PANTHER" id="PTHR46112:SF2">
    <property type="entry name" value="XAA-PRO AMINOPEPTIDASE P-RELATED"/>
    <property type="match status" value="1"/>
</dbReference>
<dbReference type="Gene3D" id="3.40.350.10">
    <property type="entry name" value="Creatinase/prolidase N-terminal domain"/>
    <property type="match status" value="1"/>
</dbReference>
<protein>
    <submittedName>
        <fullName evidence="2">Aminopeptidase P family protein</fullName>
    </submittedName>
</protein>
<evidence type="ECO:0000259" key="1">
    <source>
        <dbReference type="Pfam" id="PF00557"/>
    </source>
</evidence>
<dbReference type="InterPro" id="IPR029149">
    <property type="entry name" value="Creatin/AminoP/Spt16_N"/>
</dbReference>
<organism evidence="2">
    <name type="scientific">Thermorudis peleae</name>
    <dbReference type="NCBI Taxonomy" id="1382356"/>
    <lineage>
        <taxon>Bacteria</taxon>
        <taxon>Pseudomonadati</taxon>
        <taxon>Thermomicrobiota</taxon>
        <taxon>Thermomicrobia</taxon>
        <taxon>Thermomicrobia incertae sedis</taxon>
        <taxon>Thermorudis</taxon>
    </lineage>
</organism>
<comment type="caution">
    <text evidence="2">The sequence shown here is derived from an EMBL/GenBank/DDBJ whole genome shotgun (WGS) entry which is preliminary data.</text>
</comment>
<dbReference type="CDD" id="cd01066">
    <property type="entry name" value="APP_MetAP"/>
    <property type="match status" value="1"/>
</dbReference>
<sequence>MRTEDYAIPKDEFIERRRKLAALLRERGLPGVLIWSKGGGTVDLHGPVLYFSNHYTPFPQLADNPPKWAGRGHSGLIVTADGEGILLSDIPDYRDDLIAVDDVRVSLDLPLAAAAALRDLGMARGPVGLIARDYMLSGAYLRLTEALPQVQWIHCEDLYSRLRMIKSPAEIRVIRKACEIGMKTCRAMMEAVQPGRTEAEVMAEALYVLTREGGMIYDHPVASGPHTRFYAYGRLPSWDHYRKLELGDIFHVDMYGAFEGYYYDFGRSAVAGRTASDAQKEILEAAIAAVEASIAAVRPGVTAGEVAQAGFRWLEEHGFHLAASKEELDAAGEAALNLTFPSMGHGLGMWWEEPWLTPDDETVLQPGMVLAIERAVGRPGVGSASYEDDVLVTEDGREVLTPLEKRWWV</sequence>
<dbReference type="EMBL" id="DSIY01000203">
    <property type="protein sequence ID" value="HEG91467.1"/>
    <property type="molecule type" value="Genomic_DNA"/>
</dbReference>
<dbReference type="GO" id="GO:0004177">
    <property type="term" value="F:aminopeptidase activity"/>
    <property type="evidence" value="ECO:0007669"/>
    <property type="project" value="UniProtKB-KW"/>
</dbReference>
<keyword evidence="2" id="KW-0645">Protease</keyword>
<dbReference type="Pfam" id="PF00557">
    <property type="entry name" value="Peptidase_M24"/>
    <property type="match status" value="1"/>
</dbReference>
<name>A0A831X7R4_9BACT</name>
<dbReference type="Gene3D" id="3.90.230.10">
    <property type="entry name" value="Creatinase/methionine aminopeptidase superfamily"/>
    <property type="match status" value="1"/>
</dbReference>
<dbReference type="SUPFAM" id="SSF55920">
    <property type="entry name" value="Creatinase/aminopeptidase"/>
    <property type="match status" value="1"/>
</dbReference>
<feature type="domain" description="Peptidase M24" evidence="1">
    <location>
        <begin position="174"/>
        <end position="394"/>
    </location>
</feature>
<accession>A0A831X7R4</accession>
<proteinExistence type="predicted"/>
<dbReference type="SUPFAM" id="SSF53092">
    <property type="entry name" value="Creatinase/prolidase N-terminal domain"/>
    <property type="match status" value="1"/>
</dbReference>
<dbReference type="InterPro" id="IPR036005">
    <property type="entry name" value="Creatinase/aminopeptidase-like"/>
</dbReference>
<dbReference type="AlphaFoldDB" id="A0A831X7R4"/>
<dbReference type="PANTHER" id="PTHR46112">
    <property type="entry name" value="AMINOPEPTIDASE"/>
    <property type="match status" value="1"/>
</dbReference>